<evidence type="ECO:0000256" key="5">
    <source>
        <dbReference type="ARBA" id="ARBA00022490"/>
    </source>
</evidence>
<dbReference type="PANTHER" id="PTHR10259:SF11">
    <property type="entry name" value="THIOPURINE S-METHYLTRANSFERASE"/>
    <property type="match status" value="1"/>
</dbReference>
<name>A0A8S3SST4_MYTED</name>
<reference evidence="9" key="1">
    <citation type="submission" date="2021-03" db="EMBL/GenBank/DDBJ databases">
        <authorList>
            <person name="Bekaert M."/>
        </authorList>
    </citation>
    <scope>NUCLEOTIDE SEQUENCE</scope>
</reference>
<dbReference type="Pfam" id="PF05724">
    <property type="entry name" value="TPMT"/>
    <property type="match status" value="1"/>
</dbReference>
<evidence type="ECO:0000256" key="3">
    <source>
        <dbReference type="ARBA" id="ARBA00008145"/>
    </source>
</evidence>
<proteinExistence type="inferred from homology"/>
<dbReference type="GO" id="GO:0008119">
    <property type="term" value="F:thiopurine S-methyltransferase activity"/>
    <property type="evidence" value="ECO:0007669"/>
    <property type="project" value="UniProtKB-EC"/>
</dbReference>
<keyword evidence="10" id="KW-1185">Reference proteome</keyword>
<dbReference type="FunFam" id="3.40.50.150:FF:000101">
    <property type="entry name" value="Thiopurine S-methyltransferase"/>
    <property type="match status" value="1"/>
</dbReference>
<dbReference type="InterPro" id="IPR008854">
    <property type="entry name" value="TPMT"/>
</dbReference>
<dbReference type="Proteomes" id="UP000683360">
    <property type="component" value="Unassembled WGS sequence"/>
</dbReference>
<evidence type="ECO:0000313" key="9">
    <source>
        <dbReference type="EMBL" id="CAG2224620.1"/>
    </source>
</evidence>
<comment type="similarity">
    <text evidence="3">Belongs to the class I-like SAM-binding methyltransferase superfamily. TPMT family.</text>
</comment>
<evidence type="ECO:0000256" key="2">
    <source>
        <dbReference type="ARBA" id="ARBA00004496"/>
    </source>
</evidence>
<accession>A0A8S3SST4</accession>
<evidence type="ECO:0000256" key="4">
    <source>
        <dbReference type="ARBA" id="ARBA00011905"/>
    </source>
</evidence>
<dbReference type="OrthoDB" id="276151at2759"/>
<keyword evidence="6 9" id="KW-0489">Methyltransferase</keyword>
<keyword evidence="8" id="KW-0949">S-adenosyl-L-methionine</keyword>
<dbReference type="PIRSF" id="PIRSF023956">
    <property type="entry name" value="Thiopurine_S-methyltransferase"/>
    <property type="match status" value="1"/>
</dbReference>
<dbReference type="Gene3D" id="3.40.50.150">
    <property type="entry name" value="Vaccinia Virus protein VP39"/>
    <property type="match status" value="1"/>
</dbReference>
<dbReference type="GO" id="GO:0005737">
    <property type="term" value="C:cytoplasm"/>
    <property type="evidence" value="ECO:0007669"/>
    <property type="project" value="UniProtKB-SubCell"/>
</dbReference>
<comment type="caution">
    <text evidence="9">The sequence shown here is derived from an EMBL/GenBank/DDBJ whole genome shotgun (WGS) entry which is preliminary data.</text>
</comment>
<dbReference type="AlphaFoldDB" id="A0A8S3SST4"/>
<evidence type="ECO:0000256" key="6">
    <source>
        <dbReference type="ARBA" id="ARBA00022603"/>
    </source>
</evidence>
<dbReference type="SUPFAM" id="SSF53335">
    <property type="entry name" value="S-adenosyl-L-methionine-dependent methyltransferases"/>
    <property type="match status" value="1"/>
</dbReference>
<dbReference type="InterPro" id="IPR029063">
    <property type="entry name" value="SAM-dependent_MTases_sf"/>
</dbReference>
<keyword evidence="5" id="KW-0963">Cytoplasm</keyword>
<dbReference type="PROSITE" id="PS51585">
    <property type="entry name" value="SAM_MT_TPMT"/>
    <property type="match status" value="1"/>
</dbReference>
<protein>
    <recommendedName>
        <fullName evidence="4">thiopurine S-methyltransferase</fullName>
        <ecNumber evidence="4">2.1.1.67</ecNumber>
    </recommendedName>
</protein>
<evidence type="ECO:0000256" key="8">
    <source>
        <dbReference type="ARBA" id="ARBA00022691"/>
    </source>
</evidence>
<comment type="catalytic activity">
    <reaction evidence="1">
        <text>S-adenosyl-L-methionine + a thiopurine = S-adenosyl-L-homocysteine + a thiopurine S-methylether.</text>
        <dbReference type="EC" id="2.1.1.67"/>
    </reaction>
</comment>
<sequence>MRKRKVFLAKGADQVHEMFDWKDAWEKDNAVWHMDGVNSTLEKHLDKITGKENKAKLFFPLCGKTLDMLHLSKMGHEVVGVEFSELAVRQFFEENSVPCTASSVSSMEGMLYKNDDYRIRIYCGDFFKFGSHLEKDFDGVWDRGALEAIEPKMRKTYIDIMKSILKPGAGYILDTADRPIGIGPPFFISVDEIVEHFGLKSQPEQIDYEIAEPDLQAMGCAGLFFYYFLMP</sequence>
<dbReference type="InterPro" id="IPR025835">
    <property type="entry name" value="Thiopurine_S-MeTrfase"/>
</dbReference>
<dbReference type="PANTHER" id="PTHR10259">
    <property type="entry name" value="THIOPURINE S-METHYLTRANSFERASE"/>
    <property type="match status" value="1"/>
</dbReference>
<evidence type="ECO:0000256" key="7">
    <source>
        <dbReference type="ARBA" id="ARBA00022679"/>
    </source>
</evidence>
<evidence type="ECO:0000313" key="10">
    <source>
        <dbReference type="Proteomes" id="UP000683360"/>
    </source>
</evidence>
<dbReference type="GO" id="GO:0032259">
    <property type="term" value="P:methylation"/>
    <property type="evidence" value="ECO:0007669"/>
    <property type="project" value="UniProtKB-KW"/>
</dbReference>
<evidence type="ECO:0000256" key="1">
    <source>
        <dbReference type="ARBA" id="ARBA00000903"/>
    </source>
</evidence>
<organism evidence="9 10">
    <name type="scientific">Mytilus edulis</name>
    <name type="common">Blue mussel</name>
    <dbReference type="NCBI Taxonomy" id="6550"/>
    <lineage>
        <taxon>Eukaryota</taxon>
        <taxon>Metazoa</taxon>
        <taxon>Spiralia</taxon>
        <taxon>Lophotrochozoa</taxon>
        <taxon>Mollusca</taxon>
        <taxon>Bivalvia</taxon>
        <taxon>Autobranchia</taxon>
        <taxon>Pteriomorphia</taxon>
        <taxon>Mytilida</taxon>
        <taxon>Mytiloidea</taxon>
        <taxon>Mytilidae</taxon>
        <taxon>Mytilinae</taxon>
        <taxon>Mytilus</taxon>
    </lineage>
</organism>
<dbReference type="EMBL" id="CAJPWZ010001809">
    <property type="protein sequence ID" value="CAG2224620.1"/>
    <property type="molecule type" value="Genomic_DNA"/>
</dbReference>
<gene>
    <name evidence="9" type="ORF">MEDL_37802</name>
</gene>
<dbReference type="EC" id="2.1.1.67" evidence="4"/>
<keyword evidence="7 9" id="KW-0808">Transferase</keyword>
<comment type="subcellular location">
    <subcellularLocation>
        <location evidence="2">Cytoplasm</location>
    </subcellularLocation>
</comment>